<feature type="compositionally biased region" description="Basic and acidic residues" evidence="1">
    <location>
        <begin position="80"/>
        <end position="93"/>
    </location>
</feature>
<dbReference type="Proteomes" id="UP000664521">
    <property type="component" value="Unassembled WGS sequence"/>
</dbReference>
<feature type="compositionally biased region" description="Acidic residues" evidence="1">
    <location>
        <begin position="94"/>
        <end position="106"/>
    </location>
</feature>
<evidence type="ECO:0000256" key="1">
    <source>
        <dbReference type="SAM" id="MobiDB-lite"/>
    </source>
</evidence>
<proteinExistence type="predicted"/>
<comment type="caution">
    <text evidence="2">The sequence shown here is derived from an EMBL/GenBank/DDBJ whole genome shotgun (WGS) entry which is preliminary data.</text>
</comment>
<evidence type="ECO:0000313" key="2">
    <source>
        <dbReference type="EMBL" id="CAF9925940.1"/>
    </source>
</evidence>
<dbReference type="AlphaFoldDB" id="A0A8H3ISK3"/>
<protein>
    <submittedName>
        <fullName evidence="2">Uncharacterized protein</fullName>
    </submittedName>
</protein>
<feature type="compositionally biased region" description="Polar residues" evidence="1">
    <location>
        <begin position="21"/>
        <end position="30"/>
    </location>
</feature>
<feature type="compositionally biased region" description="Polar residues" evidence="1">
    <location>
        <begin position="108"/>
        <end position="124"/>
    </location>
</feature>
<feature type="region of interest" description="Disordered" evidence="1">
    <location>
        <begin position="1"/>
        <end position="134"/>
    </location>
</feature>
<sequence length="213" mass="24134">MLIKHHKMTFSKHEKWGSEKLNLSVQTSNELPIRRPVERPRKIVSSASSGLAQTEPAAEPATEHAPQPAEKALFNELNQAEDHMNIDEKRVYDDPDSDSFTDEEISDGLSSKKQSFRQESNPPTRKSARQKAPNYLNVFVPKRKRSGPADEKKITEHRVKITRAMTTLLTHDAVEGEANEWAFSAKSDYDSDHENKLVIPVPETYEQAIKDSV</sequence>
<feature type="compositionally biased region" description="Basic residues" evidence="1">
    <location>
        <begin position="1"/>
        <end position="10"/>
    </location>
</feature>
<dbReference type="EMBL" id="CAJPDS010000040">
    <property type="protein sequence ID" value="CAF9925940.1"/>
    <property type="molecule type" value="Genomic_DNA"/>
</dbReference>
<reference evidence="2" key="1">
    <citation type="submission" date="2021-03" db="EMBL/GenBank/DDBJ databases">
        <authorList>
            <person name="Tagirdzhanova G."/>
        </authorList>
    </citation>
    <scope>NUCLEOTIDE SEQUENCE</scope>
</reference>
<keyword evidence="3" id="KW-1185">Reference proteome</keyword>
<gene>
    <name evidence="2" type="ORF">HETSPECPRED_006211</name>
</gene>
<feature type="compositionally biased region" description="Low complexity" evidence="1">
    <location>
        <begin position="52"/>
        <end position="70"/>
    </location>
</feature>
<evidence type="ECO:0000313" key="3">
    <source>
        <dbReference type="Proteomes" id="UP000664521"/>
    </source>
</evidence>
<feature type="compositionally biased region" description="Basic and acidic residues" evidence="1">
    <location>
        <begin position="32"/>
        <end position="41"/>
    </location>
</feature>
<accession>A0A8H3ISK3</accession>
<organism evidence="2 3">
    <name type="scientific">Heterodermia speciosa</name>
    <dbReference type="NCBI Taxonomy" id="116794"/>
    <lineage>
        <taxon>Eukaryota</taxon>
        <taxon>Fungi</taxon>
        <taxon>Dikarya</taxon>
        <taxon>Ascomycota</taxon>
        <taxon>Pezizomycotina</taxon>
        <taxon>Lecanoromycetes</taxon>
        <taxon>OSLEUM clade</taxon>
        <taxon>Lecanoromycetidae</taxon>
        <taxon>Caliciales</taxon>
        <taxon>Physciaceae</taxon>
        <taxon>Heterodermia</taxon>
    </lineage>
</organism>
<name>A0A8H3ISK3_9LECA</name>